<dbReference type="STRING" id="441959.B8M4E8"/>
<dbReference type="PhylomeDB" id="B8M4E8"/>
<proteinExistence type="inferred from homology"/>
<dbReference type="InterPro" id="IPR022313">
    <property type="entry name" value="Phe/His_NH3-lyase_AS"/>
</dbReference>
<protein>
    <submittedName>
        <fullName evidence="3">Phenylalanine ammonia-lyase</fullName>
    </submittedName>
</protein>
<dbReference type="InParanoid" id="B8M4E8"/>
<sequence>MGAQSAHLAKTHELWTRLKLRKRQGRYEINGNSLHIADVVATAQHKCPPVLTRDPKIIKGLQDSVNVLFDHLAQGWYVYGVNTGFGGSADSRTEEVIKLQASLMQLTQSGILSSAPENGAAPGHSMPPAWVRAAMVVRCNATLRGHSAVSFSILKAIADLLEHHLTPIVPLRGSVSASGDLMPLAYVAGGIEGNPDILIETDGQVQPSYQALEEAGLEPVVLGPKEGLGLVNGTASSAGLGALVVADAHMLAFLTQLLTGAAVEALGGSSESFHPFIAQSRPHPGQIECAQNIHFFLRGSYLSRDVLAPKDRRREDLAQDRYSIRSSPQWIGPQLEDLLLADQQITIELNSSCDNPIVDSSANDIYYGANFQAAAVTSAMEKVRLVLQMFGKILFAQSSEMIDPHLSGGLPTNLAADDPSLSFTMKGVDINMAAYMAELAYLANPMSSHVQAAEMHNQSINSMALASARMSYDAVDVLMKMCACSVYVVCQALDLRALHTKFVVLASDAIASVTRQSFSTEMDPSQLEPLLGALKVHTLPSWNSTGKLDLSARFASLISSSIPIVVDHVKGQVADIAEWKQNAIKAVSALWTETFESFIAEPHTAGLLGKGSEALYRFVRCELAVPFHQGFVEHPMVHDAKLNGRPKKTVGGWISVIHDSIKNGSLYDELVTVAGECLLGSTNGLNGSASNEAISLAR</sequence>
<dbReference type="SUPFAM" id="SSF48557">
    <property type="entry name" value="L-aspartase-like"/>
    <property type="match status" value="1"/>
</dbReference>
<dbReference type="OrthoDB" id="10051290at2759"/>
<dbReference type="RefSeq" id="XP_002479577.1">
    <property type="nucleotide sequence ID" value="XM_002479532.1"/>
</dbReference>
<dbReference type="InterPro" id="IPR023144">
    <property type="entry name" value="Phe_NH3-lyase_shielding_dom_sf"/>
</dbReference>
<dbReference type="InterPro" id="IPR008948">
    <property type="entry name" value="L-Aspartase-like"/>
</dbReference>
<dbReference type="HOGENOM" id="CLU_014801_3_1_1"/>
<dbReference type="GeneID" id="8106682"/>
<evidence type="ECO:0000313" key="4">
    <source>
        <dbReference type="Proteomes" id="UP000001745"/>
    </source>
</evidence>
<dbReference type="OMA" id="DEHTHEE"/>
<dbReference type="InterPro" id="IPR005922">
    <property type="entry name" value="Phe_NH3-lyase"/>
</dbReference>
<dbReference type="eggNOG" id="KOG0222">
    <property type="taxonomic scope" value="Eukaryota"/>
</dbReference>
<evidence type="ECO:0000256" key="2">
    <source>
        <dbReference type="RuleBase" id="RU003954"/>
    </source>
</evidence>
<evidence type="ECO:0000313" key="3">
    <source>
        <dbReference type="EMBL" id="EED19143.1"/>
    </source>
</evidence>
<dbReference type="EMBL" id="EQ962654">
    <property type="protein sequence ID" value="EED19143.1"/>
    <property type="molecule type" value="Genomic_DNA"/>
</dbReference>
<dbReference type="InterPro" id="IPR024083">
    <property type="entry name" value="Fumarase/histidase_N"/>
</dbReference>
<evidence type="ECO:0000256" key="1">
    <source>
        <dbReference type="ARBA" id="ARBA00007238"/>
    </source>
</evidence>
<dbReference type="PANTHER" id="PTHR10362">
    <property type="entry name" value="HISTIDINE AMMONIA-LYASE"/>
    <property type="match status" value="1"/>
</dbReference>
<dbReference type="InterPro" id="IPR001106">
    <property type="entry name" value="Aromatic_Lyase"/>
</dbReference>
<dbReference type="Proteomes" id="UP000001745">
    <property type="component" value="Unassembled WGS sequence"/>
</dbReference>
<dbReference type="Pfam" id="PF00221">
    <property type="entry name" value="Lyase_aromatic"/>
    <property type="match status" value="1"/>
</dbReference>
<dbReference type="Gene3D" id="1.10.275.10">
    <property type="entry name" value="Fumarase/aspartase (N-terminal domain)"/>
    <property type="match status" value="1"/>
</dbReference>
<dbReference type="PROSITE" id="PS00488">
    <property type="entry name" value="PAL_HISTIDASE"/>
    <property type="match status" value="1"/>
</dbReference>
<comment type="similarity">
    <text evidence="1 2">Belongs to the PAL/histidase family.</text>
</comment>
<dbReference type="NCBIfam" id="TIGR01226">
    <property type="entry name" value="phe_am_lyase"/>
    <property type="match status" value="1"/>
</dbReference>
<keyword evidence="4" id="KW-1185">Reference proteome</keyword>
<dbReference type="Gene3D" id="1.20.200.10">
    <property type="entry name" value="Fumarase/aspartase (Central domain)"/>
    <property type="match status" value="1"/>
</dbReference>
<dbReference type="GO" id="GO:0006559">
    <property type="term" value="P:L-phenylalanine catabolic process"/>
    <property type="evidence" value="ECO:0007669"/>
    <property type="project" value="InterPro"/>
</dbReference>
<name>B8M4E8_TALSN</name>
<dbReference type="GO" id="GO:0016841">
    <property type="term" value="F:ammonia-lyase activity"/>
    <property type="evidence" value="ECO:0007669"/>
    <property type="project" value="InterPro"/>
</dbReference>
<organism evidence="3 4">
    <name type="scientific">Talaromyces stipitatus (strain ATCC 10500 / CBS 375.48 / QM 6759 / NRRL 1006)</name>
    <name type="common">Penicillium stipitatum</name>
    <dbReference type="NCBI Taxonomy" id="441959"/>
    <lineage>
        <taxon>Eukaryota</taxon>
        <taxon>Fungi</taxon>
        <taxon>Dikarya</taxon>
        <taxon>Ascomycota</taxon>
        <taxon>Pezizomycotina</taxon>
        <taxon>Eurotiomycetes</taxon>
        <taxon>Eurotiomycetidae</taxon>
        <taxon>Eurotiales</taxon>
        <taxon>Trichocomaceae</taxon>
        <taxon>Talaromyces</taxon>
        <taxon>Talaromyces sect. Talaromyces</taxon>
    </lineage>
</organism>
<dbReference type="VEuPathDB" id="FungiDB:TSTA_024650"/>
<dbReference type="CDD" id="cd00332">
    <property type="entry name" value="PAL-HAL"/>
    <property type="match status" value="1"/>
</dbReference>
<accession>B8M4E8</accession>
<keyword evidence="2 3" id="KW-0456">Lyase</keyword>
<gene>
    <name evidence="3" type="ORF">TSTA_024650</name>
</gene>
<reference evidence="4" key="1">
    <citation type="journal article" date="2015" name="Genome Announc.">
        <title>Genome sequence of the AIDS-associated pathogen Penicillium marneffei (ATCC18224) and its near taxonomic relative Talaromyces stipitatus (ATCC10500).</title>
        <authorList>
            <person name="Nierman W.C."/>
            <person name="Fedorova-Abrams N.D."/>
            <person name="Andrianopoulos A."/>
        </authorList>
    </citation>
    <scope>NUCLEOTIDE SEQUENCE [LARGE SCALE GENOMIC DNA]</scope>
    <source>
        <strain evidence="4">ATCC 10500 / CBS 375.48 / QM 6759 / NRRL 1006</strain>
    </source>
</reference>
<dbReference type="AlphaFoldDB" id="B8M4E8"/>
<dbReference type="Gene3D" id="1.10.274.20">
    <property type="entry name" value="Phenylalanine ammonia-lyase 1, domain 3"/>
    <property type="match status" value="1"/>
</dbReference>
<dbReference type="GO" id="GO:0005737">
    <property type="term" value="C:cytoplasm"/>
    <property type="evidence" value="ECO:0007669"/>
    <property type="project" value="InterPro"/>
</dbReference>